<evidence type="ECO:0000256" key="6">
    <source>
        <dbReference type="ARBA" id="ARBA00022500"/>
    </source>
</evidence>
<dbReference type="GO" id="GO:0015031">
    <property type="term" value="P:protein transport"/>
    <property type="evidence" value="ECO:0007669"/>
    <property type="project" value="UniProtKB-KW"/>
</dbReference>
<evidence type="ECO:0000256" key="4">
    <source>
        <dbReference type="ARBA" id="ARBA00022448"/>
    </source>
</evidence>
<dbReference type="AlphaFoldDB" id="A0A7C5N9K5"/>
<keyword evidence="12" id="KW-0969">Cilium</keyword>
<dbReference type="GO" id="GO:0003774">
    <property type="term" value="F:cytoskeletal motor activity"/>
    <property type="evidence" value="ECO:0007669"/>
    <property type="project" value="InterPro"/>
</dbReference>
<dbReference type="InterPro" id="IPR053716">
    <property type="entry name" value="Flag_assembly_chemotaxis_eff"/>
</dbReference>
<dbReference type="GO" id="GO:0071973">
    <property type="term" value="P:bacterial-type flagellum-dependent cell motility"/>
    <property type="evidence" value="ECO:0007669"/>
    <property type="project" value="InterPro"/>
</dbReference>
<feature type="coiled-coil region" evidence="11">
    <location>
        <begin position="73"/>
        <end position="125"/>
    </location>
</feature>
<sequence>MKRRNSLQSVAQVTQERERAAARDLGEKRRFLDDQERRMAELREYRSYYLERLREVGGQGLGIQQLNEYRTFLARLDQAIAQQQQAIESCRRAFGESHAAWLERRKELKAIDKLLERRAREAERRFRRREQAECDDHAGRNAGRFGGWR</sequence>
<keyword evidence="9" id="KW-0472">Membrane</keyword>
<comment type="subcellular location">
    <subcellularLocation>
        <location evidence="1">Cell membrane</location>
        <topology evidence="1">Peripheral membrane protein</topology>
        <orientation evidence="1">Cytoplasmic side</orientation>
    </subcellularLocation>
</comment>
<evidence type="ECO:0000256" key="3">
    <source>
        <dbReference type="ARBA" id="ARBA00020392"/>
    </source>
</evidence>
<evidence type="ECO:0000256" key="5">
    <source>
        <dbReference type="ARBA" id="ARBA00022475"/>
    </source>
</evidence>
<evidence type="ECO:0000256" key="9">
    <source>
        <dbReference type="ARBA" id="ARBA00023136"/>
    </source>
</evidence>
<keyword evidence="12" id="KW-0966">Cell projection</keyword>
<keyword evidence="6" id="KW-0145">Chemotaxis</keyword>
<gene>
    <name evidence="12" type="primary">fliJ</name>
    <name evidence="12" type="ORF">ENJ98_02725</name>
</gene>
<reference evidence="12" key="1">
    <citation type="journal article" date="2020" name="mSystems">
        <title>Genome- and Community-Level Interaction Insights into Carbon Utilization and Element Cycling Functions of Hydrothermarchaeota in Hydrothermal Sediment.</title>
        <authorList>
            <person name="Zhou Z."/>
            <person name="Liu Y."/>
            <person name="Xu W."/>
            <person name="Pan J."/>
            <person name="Luo Z.H."/>
            <person name="Li M."/>
        </authorList>
    </citation>
    <scope>NUCLEOTIDE SEQUENCE [LARGE SCALE GENOMIC DNA]</scope>
    <source>
        <strain evidence="12">HyVt-535</strain>
    </source>
</reference>
<keyword evidence="8" id="KW-0653">Protein transport</keyword>
<dbReference type="Proteomes" id="UP000886100">
    <property type="component" value="Unassembled WGS sequence"/>
</dbReference>
<evidence type="ECO:0000313" key="12">
    <source>
        <dbReference type="EMBL" id="HHH13127.1"/>
    </source>
</evidence>
<accession>A0A7C5N9K5</accession>
<comment type="similarity">
    <text evidence="2">Belongs to the FliJ family.</text>
</comment>
<dbReference type="PANTHER" id="PTHR38786:SF1">
    <property type="entry name" value="FLAGELLAR FLIJ PROTEIN"/>
    <property type="match status" value="1"/>
</dbReference>
<keyword evidence="11" id="KW-0175">Coiled coil</keyword>
<evidence type="ECO:0000256" key="11">
    <source>
        <dbReference type="SAM" id="Coils"/>
    </source>
</evidence>
<dbReference type="Pfam" id="PF02050">
    <property type="entry name" value="FliJ"/>
    <property type="match status" value="1"/>
</dbReference>
<keyword evidence="12" id="KW-0282">Flagellum</keyword>
<evidence type="ECO:0000256" key="1">
    <source>
        <dbReference type="ARBA" id="ARBA00004413"/>
    </source>
</evidence>
<evidence type="ECO:0000256" key="8">
    <source>
        <dbReference type="ARBA" id="ARBA00022927"/>
    </source>
</evidence>
<dbReference type="InterPro" id="IPR052570">
    <property type="entry name" value="FliJ"/>
</dbReference>
<keyword evidence="7" id="KW-1005">Bacterial flagellum biogenesis</keyword>
<dbReference type="NCBIfam" id="TIGR02473">
    <property type="entry name" value="flagell_FliJ"/>
    <property type="match status" value="1"/>
</dbReference>
<dbReference type="PANTHER" id="PTHR38786">
    <property type="entry name" value="FLAGELLAR FLIJ PROTEIN"/>
    <property type="match status" value="1"/>
</dbReference>
<dbReference type="Gene3D" id="1.10.287.1700">
    <property type="match status" value="1"/>
</dbReference>
<dbReference type="EMBL" id="DROM01000168">
    <property type="protein sequence ID" value="HHH13127.1"/>
    <property type="molecule type" value="Genomic_DNA"/>
</dbReference>
<dbReference type="InterPro" id="IPR012823">
    <property type="entry name" value="Flagell_FliJ"/>
</dbReference>
<dbReference type="GO" id="GO:0044781">
    <property type="term" value="P:bacterial-type flagellum organization"/>
    <property type="evidence" value="ECO:0007669"/>
    <property type="project" value="UniProtKB-KW"/>
</dbReference>
<dbReference type="InterPro" id="IPR018006">
    <property type="entry name" value="Flag_FliJ_proteobac"/>
</dbReference>
<dbReference type="GO" id="GO:0009288">
    <property type="term" value="C:bacterial-type flagellum"/>
    <property type="evidence" value="ECO:0007669"/>
    <property type="project" value="InterPro"/>
</dbReference>
<dbReference type="GO" id="GO:0005886">
    <property type="term" value="C:plasma membrane"/>
    <property type="evidence" value="ECO:0007669"/>
    <property type="project" value="UniProtKB-SubCell"/>
</dbReference>
<keyword evidence="5" id="KW-1003">Cell membrane</keyword>
<name>A0A7C5N9K5_9GAMM</name>
<keyword evidence="4" id="KW-0813">Transport</keyword>
<evidence type="ECO:0000256" key="2">
    <source>
        <dbReference type="ARBA" id="ARBA00010004"/>
    </source>
</evidence>
<protein>
    <recommendedName>
        <fullName evidence="3">Flagellar FliJ protein</fullName>
    </recommendedName>
</protein>
<dbReference type="GO" id="GO:0006935">
    <property type="term" value="P:chemotaxis"/>
    <property type="evidence" value="ECO:0007669"/>
    <property type="project" value="UniProtKB-KW"/>
</dbReference>
<keyword evidence="10" id="KW-1006">Bacterial flagellum protein export</keyword>
<proteinExistence type="inferred from homology"/>
<organism evidence="12">
    <name type="scientific">Thiolapillus brandeum</name>
    <dbReference type="NCBI Taxonomy" id="1076588"/>
    <lineage>
        <taxon>Bacteria</taxon>
        <taxon>Pseudomonadati</taxon>
        <taxon>Pseudomonadota</taxon>
        <taxon>Gammaproteobacteria</taxon>
        <taxon>Chromatiales</taxon>
        <taxon>Sedimenticolaceae</taxon>
        <taxon>Thiolapillus</taxon>
    </lineage>
</organism>
<evidence type="ECO:0000256" key="10">
    <source>
        <dbReference type="ARBA" id="ARBA00023225"/>
    </source>
</evidence>
<comment type="caution">
    <text evidence="12">The sequence shown here is derived from an EMBL/GenBank/DDBJ whole genome shotgun (WGS) entry which is preliminary data.</text>
</comment>
<evidence type="ECO:0000256" key="7">
    <source>
        <dbReference type="ARBA" id="ARBA00022795"/>
    </source>
</evidence>
<dbReference type="PIRSF" id="PIRSF019404">
    <property type="entry name" value="FliJ"/>
    <property type="match status" value="1"/>
</dbReference>